<evidence type="ECO:0000256" key="6">
    <source>
        <dbReference type="ARBA" id="ARBA00023163"/>
    </source>
</evidence>
<dbReference type="PANTHER" id="PTHR31001">
    <property type="entry name" value="UNCHARACTERIZED TRANSCRIPTIONAL REGULATORY PROTEIN"/>
    <property type="match status" value="1"/>
</dbReference>
<feature type="region of interest" description="Disordered" evidence="10">
    <location>
        <begin position="96"/>
        <end position="124"/>
    </location>
</feature>
<dbReference type="GO" id="GO:0006351">
    <property type="term" value="P:DNA-templated transcription"/>
    <property type="evidence" value="ECO:0007669"/>
    <property type="project" value="InterPro"/>
</dbReference>
<organism evidence="12 14">
    <name type="scientific">Trichophyton rubrum</name>
    <name type="common">Athlete's foot fungus</name>
    <name type="synonym">Epidermophyton rubrum</name>
    <dbReference type="NCBI Taxonomy" id="5551"/>
    <lineage>
        <taxon>Eukaryota</taxon>
        <taxon>Fungi</taxon>
        <taxon>Dikarya</taxon>
        <taxon>Ascomycota</taxon>
        <taxon>Pezizomycotina</taxon>
        <taxon>Eurotiomycetes</taxon>
        <taxon>Eurotiomycetidae</taxon>
        <taxon>Onygenales</taxon>
        <taxon>Arthrodermataceae</taxon>
        <taxon>Trichophyton</taxon>
    </lineage>
</organism>
<dbReference type="CDD" id="cd12148">
    <property type="entry name" value="fungal_TF_MHR"/>
    <property type="match status" value="1"/>
</dbReference>
<evidence type="ECO:0000313" key="12">
    <source>
        <dbReference type="EMBL" id="OAL66337.1"/>
    </source>
</evidence>
<keyword evidence="4" id="KW-0805">Transcription regulation</keyword>
<comment type="caution">
    <text evidence="12">The sequence shown here is derived from an EMBL/GenBank/DDBJ whole genome shotgun (WGS) entry which is preliminary data.</text>
</comment>
<comment type="subcellular location">
    <subcellularLocation>
        <location evidence="1">Nucleus</location>
    </subcellularLocation>
</comment>
<proteinExistence type="predicted"/>
<dbReference type="EMBL" id="LHPM01000012">
    <property type="protein sequence ID" value="OAL66337.1"/>
    <property type="molecule type" value="Genomic_DNA"/>
</dbReference>
<feature type="compositionally biased region" description="Low complexity" evidence="10">
    <location>
        <begin position="102"/>
        <end position="116"/>
    </location>
</feature>
<keyword evidence="6" id="KW-0804">Transcription</keyword>
<protein>
    <recommendedName>
        <fullName evidence="2">C6 finger domain transcription factor nscR</fullName>
    </recommendedName>
    <alternativeName>
        <fullName evidence="8">Neosartiricin B biosynthesis protein R</fullName>
    </alternativeName>
</protein>
<evidence type="ECO:0000256" key="10">
    <source>
        <dbReference type="SAM" id="MobiDB-lite"/>
    </source>
</evidence>
<dbReference type="PROSITE" id="PS00463">
    <property type="entry name" value="ZN2_CY6_FUNGAL_1"/>
    <property type="match status" value="1"/>
</dbReference>
<dbReference type="SMART" id="SM00066">
    <property type="entry name" value="GAL4"/>
    <property type="match status" value="1"/>
</dbReference>
<evidence type="ECO:0000313" key="13">
    <source>
        <dbReference type="EMBL" id="OAL66357.1"/>
    </source>
</evidence>
<dbReference type="CDD" id="cd00067">
    <property type="entry name" value="GAL4"/>
    <property type="match status" value="1"/>
</dbReference>
<evidence type="ECO:0000256" key="9">
    <source>
        <dbReference type="ARBA" id="ARBA00045154"/>
    </source>
</evidence>
<dbReference type="InterPro" id="IPR007219">
    <property type="entry name" value="XnlR_reg_dom"/>
</dbReference>
<gene>
    <name evidence="12" type="ORF">A7C99_1722</name>
    <name evidence="13" type="ORF">A7C99_1742</name>
</gene>
<accession>A0A178F4G0</accession>
<evidence type="ECO:0000256" key="8">
    <source>
        <dbReference type="ARBA" id="ARBA00031692"/>
    </source>
</evidence>
<dbReference type="Proteomes" id="UP000243015">
    <property type="component" value="Unassembled WGS sequence"/>
</dbReference>
<dbReference type="SUPFAM" id="SSF57701">
    <property type="entry name" value="Zn2/Cys6 DNA-binding domain"/>
    <property type="match status" value="1"/>
</dbReference>
<evidence type="ECO:0000256" key="7">
    <source>
        <dbReference type="ARBA" id="ARBA00023242"/>
    </source>
</evidence>
<dbReference type="VEuPathDB" id="FungiDB:TERG_03893"/>
<evidence type="ECO:0000256" key="1">
    <source>
        <dbReference type="ARBA" id="ARBA00004123"/>
    </source>
</evidence>
<dbReference type="SMART" id="SM00906">
    <property type="entry name" value="Fungal_trans"/>
    <property type="match status" value="1"/>
</dbReference>
<dbReference type="InterPro" id="IPR001138">
    <property type="entry name" value="Zn2Cys6_DnaBD"/>
</dbReference>
<name>A0A178F4G0_TRIRU</name>
<dbReference type="GO" id="GO:0005634">
    <property type="term" value="C:nucleus"/>
    <property type="evidence" value="ECO:0007669"/>
    <property type="project" value="UniProtKB-SubCell"/>
</dbReference>
<evidence type="ECO:0000256" key="3">
    <source>
        <dbReference type="ARBA" id="ARBA00022723"/>
    </source>
</evidence>
<evidence type="ECO:0000313" key="14">
    <source>
        <dbReference type="Proteomes" id="UP000243015"/>
    </source>
</evidence>
<dbReference type="Gene3D" id="4.10.240.10">
    <property type="entry name" value="Zn(2)-C6 fungal-type DNA-binding domain"/>
    <property type="match status" value="1"/>
</dbReference>
<dbReference type="AlphaFoldDB" id="A0A178F4G0"/>
<dbReference type="InterPro" id="IPR050613">
    <property type="entry name" value="Sec_Metabolite_Reg"/>
</dbReference>
<dbReference type="GO" id="GO:0003677">
    <property type="term" value="F:DNA binding"/>
    <property type="evidence" value="ECO:0007669"/>
    <property type="project" value="UniProtKB-KW"/>
</dbReference>
<dbReference type="InterPro" id="IPR036864">
    <property type="entry name" value="Zn2-C6_fun-type_DNA-bd_sf"/>
</dbReference>
<keyword evidence="3" id="KW-0479">Metal-binding</keyword>
<keyword evidence="5" id="KW-0238">DNA-binding</keyword>
<dbReference type="GO" id="GO:0008270">
    <property type="term" value="F:zinc ion binding"/>
    <property type="evidence" value="ECO:0007669"/>
    <property type="project" value="InterPro"/>
</dbReference>
<dbReference type="PROSITE" id="PS50048">
    <property type="entry name" value="ZN2_CY6_FUNGAL_2"/>
    <property type="match status" value="1"/>
</dbReference>
<dbReference type="Pfam" id="PF00172">
    <property type="entry name" value="Zn_clus"/>
    <property type="match status" value="1"/>
</dbReference>
<evidence type="ECO:0000256" key="5">
    <source>
        <dbReference type="ARBA" id="ARBA00023125"/>
    </source>
</evidence>
<feature type="domain" description="Zn(2)-C6 fungal-type" evidence="11">
    <location>
        <begin position="22"/>
        <end position="50"/>
    </location>
</feature>
<dbReference type="GO" id="GO:0000981">
    <property type="term" value="F:DNA-binding transcription factor activity, RNA polymerase II-specific"/>
    <property type="evidence" value="ECO:0007669"/>
    <property type="project" value="InterPro"/>
</dbReference>
<comment type="function">
    <text evidence="9">Transcription factor that specifically regulates the neosartoricin B biosynthesis gene cluster.</text>
</comment>
<keyword evidence="7" id="KW-0539">Nucleus</keyword>
<reference evidence="12 14" key="1">
    <citation type="submission" date="2016-05" db="EMBL/GenBank/DDBJ databases">
        <title>Genome sequencing of Trichophyton rubrum CMCC(F)T1i isolated from hair.</title>
        <authorList>
            <person name="Zhan P."/>
            <person name="Tao Y."/>
            <person name="Liu W."/>
        </authorList>
    </citation>
    <scope>NUCLEOTIDE SEQUENCE [LARGE SCALE GENOMIC DNA]</scope>
    <source>
        <strain evidence="12">CMCC</strain>
        <strain evidence="14">CMCC(F)T1i</strain>
    </source>
</reference>
<sequence>MKRALDTTSDSPKVWRRQEPVSCRFCRSKKLKCTREFPCANCRQRNIECVPSYIRKVETKHDGPLSTVDGQAAQITSLEQRVKRIEERLGIPLEGVSKAEDASSSSASAPPAFQAPAKEKDLPDSRVEAEGIGFDSAVIGVDGSKLGHEVADEDDDNMTSRIITSLLQPDRDSSQFPGVWSGTTGLGGITCPQLQAFLPPYSRAVELVDYYQEHVGWAYCLLHMPTLRRYLLETYQQLGAGYTPNLPILALICAVFALAKFFSQSTSAFSASDTSRDKPHREYIGMASQALAEAKHLEHPTVESIQTGILIGICLLVNTGAIRSARALAGSMYMSAQALGLHQLDSAKNKRLRQKGPYDKLDLEIKRRLWWHIASTDWVYAFISGPQLGVYIVQPDQMHVDLPSNADDHEITPTTCPNKPLTEPTEVTYLILRCKLVRLFVDFMETANREGVGIHELEYDQILAFDKKINKFLAALPYFFQVETEGEGFAELEKKREELDKQRPYMKWQRLMAQFGACTRITRLHRPYLALGARDPRYAYSRMACIKSARVVLEIERRMRNSVGPSTPSPSKVWAIAYQLFLVTTVLAMDYHFNRNEPRSEERAEEVLECCRALEAAAQSSVVAARGLKKLKEVAAKWGLLSIINLEPKPVASQAGNDPVVASKESAPMEYPGYPQDGNCLQNMEVGSLGGLWGNVWEYNSTTDYTQWDGIFQDLESNHGMF</sequence>
<evidence type="ECO:0000259" key="11">
    <source>
        <dbReference type="PROSITE" id="PS50048"/>
    </source>
</evidence>
<dbReference type="EMBL" id="LHPM01000012">
    <property type="protein sequence ID" value="OAL66357.1"/>
    <property type="molecule type" value="Genomic_DNA"/>
</dbReference>
<dbReference type="Pfam" id="PF04082">
    <property type="entry name" value="Fungal_trans"/>
    <property type="match status" value="1"/>
</dbReference>
<evidence type="ECO:0000256" key="4">
    <source>
        <dbReference type="ARBA" id="ARBA00023015"/>
    </source>
</evidence>
<dbReference type="PANTHER" id="PTHR31001:SF90">
    <property type="entry name" value="CENTROMERE DNA-BINDING PROTEIN COMPLEX CBF3 SUBUNIT B"/>
    <property type="match status" value="1"/>
</dbReference>
<evidence type="ECO:0000256" key="2">
    <source>
        <dbReference type="ARBA" id="ARBA00018346"/>
    </source>
</evidence>